<dbReference type="Gene3D" id="1.10.357.10">
    <property type="entry name" value="Tetracycline Repressor, domain 2"/>
    <property type="match status" value="1"/>
</dbReference>
<evidence type="ECO:0000256" key="1">
    <source>
        <dbReference type="ARBA" id="ARBA00023015"/>
    </source>
</evidence>
<dbReference type="eggNOG" id="COG1309">
    <property type="taxonomic scope" value="Bacteria"/>
</dbReference>
<organism evidence="7 8">
    <name type="scientific">Hyphomonas neptunium (strain ATCC 15444)</name>
    <dbReference type="NCBI Taxonomy" id="228405"/>
    <lineage>
        <taxon>Bacteria</taxon>
        <taxon>Pseudomonadati</taxon>
        <taxon>Pseudomonadota</taxon>
        <taxon>Alphaproteobacteria</taxon>
        <taxon>Hyphomonadales</taxon>
        <taxon>Hyphomonadaceae</taxon>
        <taxon>Hyphomonas</taxon>
    </lineage>
</organism>
<gene>
    <name evidence="7" type="ordered locus">HNE_1250</name>
</gene>
<sequence>MANEHSGKIERRSQKDRSESMQRRVLDATLRCIGEQGYIGVSLQDIADMAGVSRGAITHHYSSKIELTSSAIQHFVQWRYDRVHTAFEGKGGLPLQERLDILWKEFQEIFPVTFELIVALRSDKDLLALYKRNSKTRIEEITTGYDGFFPELSGMNVSGVMIAVMAAFYRGAYIEAVSRDAEYIEQMKVVFQDMLMTYLDSDKKAA</sequence>
<reference evidence="7 8" key="1">
    <citation type="journal article" date="2006" name="J. Bacteriol.">
        <title>Comparative genomic evidence for a close relationship between the dimorphic prosthecate bacteria Hyphomonas neptunium and Caulobacter crescentus.</title>
        <authorList>
            <person name="Badger J.H."/>
            <person name="Hoover T.R."/>
            <person name="Brun Y.V."/>
            <person name="Weiner R.M."/>
            <person name="Laub M.T."/>
            <person name="Alexandre G."/>
            <person name="Mrazek J."/>
            <person name="Ren Q."/>
            <person name="Paulsen I.T."/>
            <person name="Nelson K.E."/>
            <person name="Khouri H.M."/>
            <person name="Radune D."/>
            <person name="Sosa J."/>
            <person name="Dodson R.J."/>
            <person name="Sullivan S.A."/>
            <person name="Rosovitz M.J."/>
            <person name="Madupu R."/>
            <person name="Brinkac L.M."/>
            <person name="Durkin A.S."/>
            <person name="Daugherty S.C."/>
            <person name="Kothari S.P."/>
            <person name="Giglio M.G."/>
            <person name="Zhou L."/>
            <person name="Haft D.H."/>
            <person name="Selengut J.D."/>
            <person name="Davidsen T.M."/>
            <person name="Yang Q."/>
            <person name="Zafar N."/>
            <person name="Ward N.L."/>
        </authorList>
    </citation>
    <scope>NUCLEOTIDE SEQUENCE [LARGE SCALE GENOMIC DNA]</scope>
    <source>
        <strain evidence="7 8">ATCC 15444</strain>
    </source>
</reference>
<evidence type="ECO:0000313" key="7">
    <source>
        <dbReference type="EMBL" id="ABI76759.1"/>
    </source>
</evidence>
<dbReference type="AlphaFoldDB" id="Q0C2S5"/>
<evidence type="ECO:0000313" key="8">
    <source>
        <dbReference type="Proteomes" id="UP000001959"/>
    </source>
</evidence>
<keyword evidence="3" id="KW-0804">Transcription</keyword>
<feature type="domain" description="HTH tetR-type" evidence="6">
    <location>
        <begin position="19"/>
        <end position="79"/>
    </location>
</feature>
<name>Q0C2S5_HYPNA</name>
<dbReference type="PANTHER" id="PTHR30055:SF234">
    <property type="entry name" value="HTH-TYPE TRANSCRIPTIONAL REGULATOR BETI"/>
    <property type="match status" value="1"/>
</dbReference>
<evidence type="ECO:0000256" key="5">
    <source>
        <dbReference type="SAM" id="MobiDB-lite"/>
    </source>
</evidence>
<dbReference type="EMBL" id="CP000158">
    <property type="protein sequence ID" value="ABI76759.1"/>
    <property type="molecule type" value="Genomic_DNA"/>
</dbReference>
<feature type="DNA-binding region" description="H-T-H motif" evidence="4">
    <location>
        <begin position="42"/>
        <end position="61"/>
    </location>
</feature>
<evidence type="ECO:0000256" key="4">
    <source>
        <dbReference type="PROSITE-ProRule" id="PRU00335"/>
    </source>
</evidence>
<dbReference type="SUPFAM" id="SSF46689">
    <property type="entry name" value="Homeodomain-like"/>
    <property type="match status" value="1"/>
</dbReference>
<dbReference type="GO" id="GO:0003700">
    <property type="term" value="F:DNA-binding transcription factor activity"/>
    <property type="evidence" value="ECO:0007669"/>
    <property type="project" value="TreeGrafter"/>
</dbReference>
<protein>
    <submittedName>
        <fullName evidence="7">Transcriptional regulator, TetR family</fullName>
    </submittedName>
</protein>
<keyword evidence="2 4" id="KW-0238">DNA-binding</keyword>
<proteinExistence type="predicted"/>
<dbReference type="PROSITE" id="PS50977">
    <property type="entry name" value="HTH_TETR_2"/>
    <property type="match status" value="1"/>
</dbReference>
<dbReference type="Pfam" id="PF00440">
    <property type="entry name" value="TetR_N"/>
    <property type="match status" value="1"/>
</dbReference>
<dbReference type="InterPro" id="IPR050109">
    <property type="entry name" value="HTH-type_TetR-like_transc_reg"/>
</dbReference>
<dbReference type="InterPro" id="IPR009057">
    <property type="entry name" value="Homeodomain-like_sf"/>
</dbReference>
<evidence type="ECO:0000256" key="3">
    <source>
        <dbReference type="ARBA" id="ARBA00023163"/>
    </source>
</evidence>
<keyword evidence="1" id="KW-0805">Transcription regulation</keyword>
<dbReference type="PANTHER" id="PTHR30055">
    <property type="entry name" value="HTH-TYPE TRANSCRIPTIONAL REGULATOR RUTR"/>
    <property type="match status" value="1"/>
</dbReference>
<dbReference type="KEGG" id="hne:HNE_1250"/>
<dbReference type="HOGENOM" id="CLU_069356_18_2_5"/>
<feature type="region of interest" description="Disordered" evidence="5">
    <location>
        <begin position="1"/>
        <end position="22"/>
    </location>
</feature>
<dbReference type="GO" id="GO:0000976">
    <property type="term" value="F:transcription cis-regulatory region binding"/>
    <property type="evidence" value="ECO:0007669"/>
    <property type="project" value="TreeGrafter"/>
</dbReference>
<evidence type="ECO:0000256" key="2">
    <source>
        <dbReference type="ARBA" id="ARBA00023125"/>
    </source>
</evidence>
<evidence type="ECO:0000259" key="6">
    <source>
        <dbReference type="PROSITE" id="PS50977"/>
    </source>
</evidence>
<keyword evidence="8" id="KW-1185">Reference proteome</keyword>
<accession>Q0C2S5</accession>
<dbReference type="Proteomes" id="UP000001959">
    <property type="component" value="Chromosome"/>
</dbReference>
<dbReference type="PRINTS" id="PR00455">
    <property type="entry name" value="HTHTETR"/>
</dbReference>
<dbReference type="InterPro" id="IPR001647">
    <property type="entry name" value="HTH_TetR"/>
</dbReference>
<dbReference type="STRING" id="228405.HNE_1250"/>